<dbReference type="SMART" id="SM00360">
    <property type="entry name" value="RRM"/>
    <property type="match status" value="1"/>
</dbReference>
<name>A0A1D1UYK5_RAMVA</name>
<keyword evidence="1 2" id="KW-0694">RNA-binding</keyword>
<organism evidence="5 6">
    <name type="scientific">Ramazzottius varieornatus</name>
    <name type="common">Water bear</name>
    <name type="synonym">Tardigrade</name>
    <dbReference type="NCBI Taxonomy" id="947166"/>
    <lineage>
        <taxon>Eukaryota</taxon>
        <taxon>Metazoa</taxon>
        <taxon>Ecdysozoa</taxon>
        <taxon>Tardigrada</taxon>
        <taxon>Eutardigrada</taxon>
        <taxon>Parachela</taxon>
        <taxon>Hypsibioidea</taxon>
        <taxon>Ramazzottiidae</taxon>
        <taxon>Ramazzottius</taxon>
    </lineage>
</organism>
<dbReference type="Pfam" id="PF00076">
    <property type="entry name" value="RRM_1"/>
    <property type="match status" value="1"/>
</dbReference>
<evidence type="ECO:0000313" key="5">
    <source>
        <dbReference type="EMBL" id="GAU93475.1"/>
    </source>
</evidence>
<dbReference type="GO" id="GO:0006406">
    <property type="term" value="P:mRNA export from nucleus"/>
    <property type="evidence" value="ECO:0007669"/>
    <property type="project" value="TreeGrafter"/>
</dbReference>
<dbReference type="InterPro" id="IPR012677">
    <property type="entry name" value="Nucleotide-bd_a/b_plait_sf"/>
</dbReference>
<sequence>MEVNLRMEEAVHDDIMPVVDTEAYADDEDQPRRRIPVPRAGSSSRRAVGAGGVRGGRFLSAHGRLRTHSPRSRINPLGKATVAVDRFRRTRSHPYRTGHVGSFDTSSRSFPRAREQRTIPFYHDLDNPEEEGEMDEDEGGDLTASGAYYAPGDGRCVVQFSNLDPRVRDSDIKNLCAVQGKTITCKVIYDTKTGVQTGQAFAEFVRAQDAARAVRAYGDMILDGRPIICSLAGEEQAGGASSLGGVFNRLTVNTSPIKMISYRNPRPGSGDRPRAGPGSVRRNGHSSERDSRGKESFNRRQKPQYNNTSNKEVLSMADLDQELENYMKDDSN</sequence>
<reference evidence="5 6" key="1">
    <citation type="journal article" date="2016" name="Nat. Commun.">
        <title>Extremotolerant tardigrade genome and improved radiotolerance of human cultured cells by tardigrade-unique protein.</title>
        <authorList>
            <person name="Hashimoto T."/>
            <person name="Horikawa D.D."/>
            <person name="Saito Y."/>
            <person name="Kuwahara H."/>
            <person name="Kozuka-Hata H."/>
            <person name="Shin-I T."/>
            <person name="Minakuchi Y."/>
            <person name="Ohishi K."/>
            <person name="Motoyama A."/>
            <person name="Aizu T."/>
            <person name="Enomoto A."/>
            <person name="Kondo K."/>
            <person name="Tanaka S."/>
            <person name="Hara Y."/>
            <person name="Koshikawa S."/>
            <person name="Sagara H."/>
            <person name="Miura T."/>
            <person name="Yokobori S."/>
            <person name="Miyagawa K."/>
            <person name="Suzuki Y."/>
            <person name="Kubo T."/>
            <person name="Oyama M."/>
            <person name="Kohara Y."/>
            <person name="Fujiyama A."/>
            <person name="Arakawa K."/>
            <person name="Katayama T."/>
            <person name="Toyoda A."/>
            <person name="Kunieda T."/>
        </authorList>
    </citation>
    <scope>NUCLEOTIDE SEQUENCE [LARGE SCALE GENOMIC DNA]</scope>
    <source>
        <strain evidence="5 6">YOKOZUNA-1</strain>
    </source>
</reference>
<comment type="caution">
    <text evidence="5">The sequence shown here is derived from an EMBL/GenBank/DDBJ whole genome shotgun (WGS) entry which is preliminary data.</text>
</comment>
<proteinExistence type="predicted"/>
<dbReference type="GO" id="GO:0005634">
    <property type="term" value="C:nucleus"/>
    <property type="evidence" value="ECO:0007669"/>
    <property type="project" value="TreeGrafter"/>
</dbReference>
<dbReference type="InterPro" id="IPR051229">
    <property type="entry name" value="ALYREF_mRNA_export"/>
</dbReference>
<dbReference type="Gene3D" id="3.30.70.330">
    <property type="match status" value="1"/>
</dbReference>
<evidence type="ECO:0000256" key="2">
    <source>
        <dbReference type="PROSITE-ProRule" id="PRU00176"/>
    </source>
</evidence>
<dbReference type="InterPro" id="IPR000504">
    <property type="entry name" value="RRM_dom"/>
</dbReference>
<dbReference type="Proteomes" id="UP000186922">
    <property type="component" value="Unassembled WGS sequence"/>
</dbReference>
<feature type="region of interest" description="Disordered" evidence="3">
    <location>
        <begin position="23"/>
        <end position="55"/>
    </location>
</feature>
<feature type="compositionally biased region" description="Low complexity" evidence="3">
    <location>
        <begin position="37"/>
        <end position="48"/>
    </location>
</feature>
<dbReference type="EMBL" id="BDGG01000002">
    <property type="protein sequence ID" value="GAU93475.1"/>
    <property type="molecule type" value="Genomic_DNA"/>
</dbReference>
<dbReference type="PANTHER" id="PTHR19965">
    <property type="entry name" value="RNA AND EXPORT FACTOR BINDING PROTEIN"/>
    <property type="match status" value="1"/>
</dbReference>
<feature type="region of interest" description="Disordered" evidence="3">
    <location>
        <begin position="93"/>
        <end position="112"/>
    </location>
</feature>
<dbReference type="STRING" id="947166.A0A1D1UYK5"/>
<dbReference type="GO" id="GO:0003729">
    <property type="term" value="F:mRNA binding"/>
    <property type="evidence" value="ECO:0007669"/>
    <property type="project" value="TreeGrafter"/>
</dbReference>
<dbReference type="SUPFAM" id="SSF54928">
    <property type="entry name" value="RNA-binding domain, RBD"/>
    <property type="match status" value="1"/>
</dbReference>
<feature type="compositionally biased region" description="Polar residues" evidence="3">
    <location>
        <begin position="303"/>
        <end position="312"/>
    </location>
</feature>
<accession>A0A1D1UYK5</accession>
<dbReference type="PANTHER" id="PTHR19965:SF35">
    <property type="entry name" value="RNA ANNEALING PROTEIN YRA1"/>
    <property type="match status" value="1"/>
</dbReference>
<evidence type="ECO:0000256" key="3">
    <source>
        <dbReference type="SAM" id="MobiDB-lite"/>
    </source>
</evidence>
<feature type="domain" description="RRM" evidence="4">
    <location>
        <begin position="156"/>
        <end position="234"/>
    </location>
</feature>
<feature type="compositionally biased region" description="Basic and acidic residues" evidence="3">
    <location>
        <begin position="285"/>
        <end position="298"/>
    </location>
</feature>
<keyword evidence="6" id="KW-1185">Reference proteome</keyword>
<gene>
    <name evidence="5" type="primary">RvY_05410-1</name>
    <name evidence="5" type="synonym">RvY_05410.1</name>
    <name evidence="5" type="ORF">RvY_05410</name>
</gene>
<dbReference type="AlphaFoldDB" id="A0A1D1UYK5"/>
<evidence type="ECO:0000313" key="6">
    <source>
        <dbReference type="Proteomes" id="UP000186922"/>
    </source>
</evidence>
<dbReference type="InterPro" id="IPR035979">
    <property type="entry name" value="RBD_domain_sf"/>
</dbReference>
<dbReference type="PROSITE" id="PS50102">
    <property type="entry name" value="RRM"/>
    <property type="match status" value="1"/>
</dbReference>
<protein>
    <recommendedName>
        <fullName evidence="4">RRM domain-containing protein</fullName>
    </recommendedName>
</protein>
<evidence type="ECO:0000256" key="1">
    <source>
        <dbReference type="ARBA" id="ARBA00022884"/>
    </source>
</evidence>
<feature type="region of interest" description="Disordered" evidence="3">
    <location>
        <begin position="258"/>
        <end position="332"/>
    </location>
</feature>
<evidence type="ECO:0000259" key="4">
    <source>
        <dbReference type="PROSITE" id="PS50102"/>
    </source>
</evidence>